<evidence type="ECO:0000313" key="2">
    <source>
        <dbReference type="Proteomes" id="UP000529946"/>
    </source>
</evidence>
<dbReference type="InterPro" id="IPR014407">
    <property type="entry name" value="McrC_bac"/>
</dbReference>
<comment type="caution">
    <text evidence="1">The sequence shown here is derived from an EMBL/GenBank/DDBJ whole genome shotgun (WGS) entry which is preliminary data.</text>
</comment>
<dbReference type="GO" id="GO:0009307">
    <property type="term" value="P:DNA restriction-modification system"/>
    <property type="evidence" value="ECO:0007669"/>
    <property type="project" value="InterPro"/>
</dbReference>
<sequence>MSVGEGRIGRIPVRNIWLLFLYASDLARFGDRFDAALIEDGADLPSLVARILVHAVERRLRRSLSTAYRPCQAALTRVRGRIDILRTDANRLLDRGQVACRFEEFTVDTPRNRLVRAALDAIAARVRDRDLSRRCRTLAADLDRTGVSARRPTPAELAVDVISRNEAEDRLMVAAARLALDLALPTEDSGSTALNAAERDERAARKLFEKAVAGFYAAELRAKDGWKVNRGTHLDWQIEDATSGMRDILPAMRCDVVLDNATAGRRLVIDTKFTHILTSGWHRARSVRSNYLYQIYAYLRSQAGRHPLADRAEGLLLHPAVDAAVDEEVVIQGHRIRFATVDLAAKDPGEIRKRLLDLALRPDLAPA</sequence>
<accession>A0A7W6JDH6</accession>
<dbReference type="AlphaFoldDB" id="A0A7W6JDH6"/>
<dbReference type="PANTHER" id="PTHR38733">
    <property type="entry name" value="PROTEIN MCRC"/>
    <property type="match status" value="1"/>
</dbReference>
<dbReference type="NCBIfam" id="NF007277">
    <property type="entry name" value="PRK09736.1"/>
    <property type="match status" value="1"/>
</dbReference>
<reference evidence="1 2" key="1">
    <citation type="submission" date="2020-08" db="EMBL/GenBank/DDBJ databases">
        <title>Genomic Encyclopedia of Type Strains, Phase IV (KMG-IV): sequencing the most valuable type-strain genomes for metagenomic binning, comparative biology and taxonomic classification.</title>
        <authorList>
            <person name="Goeker M."/>
        </authorList>
    </citation>
    <scope>NUCLEOTIDE SEQUENCE [LARGE SCALE GENOMIC DNA]</scope>
    <source>
        <strain evidence="1 2">DSM 23960</strain>
    </source>
</reference>
<dbReference type="PIRSF" id="PIRSF003109">
    <property type="entry name" value="McrC"/>
    <property type="match status" value="1"/>
</dbReference>
<dbReference type="InterPro" id="IPR019292">
    <property type="entry name" value="McrC"/>
</dbReference>
<organism evidence="1 2">
    <name type="scientific">Brevundimonas lenta</name>
    <dbReference type="NCBI Taxonomy" id="424796"/>
    <lineage>
        <taxon>Bacteria</taxon>
        <taxon>Pseudomonadati</taxon>
        <taxon>Pseudomonadota</taxon>
        <taxon>Alphaproteobacteria</taxon>
        <taxon>Caulobacterales</taxon>
        <taxon>Caulobacteraceae</taxon>
        <taxon>Brevundimonas</taxon>
    </lineage>
</organism>
<dbReference type="Proteomes" id="UP000529946">
    <property type="component" value="Unassembled WGS sequence"/>
</dbReference>
<protein>
    <submittedName>
        <fullName evidence="1">5-methylcytosine-specific restriction enzyme subunit McrC</fullName>
    </submittedName>
</protein>
<proteinExistence type="predicted"/>
<dbReference type="Pfam" id="PF10117">
    <property type="entry name" value="McrBC"/>
    <property type="match status" value="1"/>
</dbReference>
<dbReference type="RefSeq" id="WP_183204180.1">
    <property type="nucleotide sequence ID" value="NZ_BAAAER010000001.1"/>
</dbReference>
<keyword evidence="2" id="KW-1185">Reference proteome</keyword>
<name>A0A7W6JDH6_9CAUL</name>
<dbReference type="EMBL" id="JACIDM010000002">
    <property type="protein sequence ID" value="MBB4083051.1"/>
    <property type="molecule type" value="Genomic_DNA"/>
</dbReference>
<evidence type="ECO:0000313" key="1">
    <source>
        <dbReference type="EMBL" id="MBB4083051.1"/>
    </source>
</evidence>
<dbReference type="PANTHER" id="PTHR38733:SF1">
    <property type="entry name" value="TYPE IV METHYL-DIRECTED RESTRICTION ENZYME ECOKMCRBC"/>
    <property type="match status" value="1"/>
</dbReference>
<gene>
    <name evidence="1" type="ORF">GGR12_001917</name>
</gene>